<proteinExistence type="predicted"/>
<organism evidence="2 3">
    <name type="scientific">Epichloe festucae (strain Fl1)</name>
    <dbReference type="NCBI Taxonomy" id="877507"/>
    <lineage>
        <taxon>Eukaryota</taxon>
        <taxon>Fungi</taxon>
        <taxon>Dikarya</taxon>
        <taxon>Ascomycota</taxon>
        <taxon>Pezizomycotina</taxon>
        <taxon>Sordariomycetes</taxon>
        <taxon>Hypocreomycetidae</taxon>
        <taxon>Hypocreales</taxon>
        <taxon>Clavicipitaceae</taxon>
        <taxon>Epichloe</taxon>
    </lineage>
</organism>
<dbReference type="EMBL" id="CP031389">
    <property type="protein sequence ID" value="QPH10452.1"/>
    <property type="molecule type" value="Genomic_DNA"/>
</dbReference>
<dbReference type="OrthoDB" id="5397087at2759"/>
<reference evidence="2 3" key="1">
    <citation type="journal article" date="2018" name="PLoS Genet.">
        <title>Repeat elements organise 3D genome structure and mediate transcription in the filamentous fungus Epichloe festucae.</title>
        <authorList>
            <person name="Winter D.J."/>
            <person name="Ganley A.R.D."/>
            <person name="Young C.A."/>
            <person name="Liachko I."/>
            <person name="Schardl C.L."/>
            <person name="Dupont P.Y."/>
            <person name="Berry D."/>
            <person name="Ram A."/>
            <person name="Scott B."/>
            <person name="Cox M.P."/>
        </authorList>
    </citation>
    <scope>NUCLEOTIDE SEQUENCE [LARGE SCALE GENOMIC DNA]</scope>
    <source>
        <strain evidence="2 3">Fl1</strain>
    </source>
</reference>
<dbReference type="AlphaFoldDB" id="A0A7U3PZY5"/>
<protein>
    <submittedName>
        <fullName evidence="2">Uncharacterized protein</fullName>
    </submittedName>
</protein>
<evidence type="ECO:0000313" key="2">
    <source>
        <dbReference type="EMBL" id="QPH10452.1"/>
    </source>
</evidence>
<keyword evidence="3" id="KW-1185">Reference proteome</keyword>
<feature type="compositionally biased region" description="Polar residues" evidence="1">
    <location>
        <begin position="159"/>
        <end position="172"/>
    </location>
</feature>
<feature type="region of interest" description="Disordered" evidence="1">
    <location>
        <begin position="159"/>
        <end position="289"/>
    </location>
</feature>
<feature type="compositionally biased region" description="Polar residues" evidence="1">
    <location>
        <begin position="197"/>
        <end position="218"/>
    </location>
</feature>
<feature type="compositionally biased region" description="Polar residues" evidence="1">
    <location>
        <begin position="179"/>
        <end position="190"/>
    </location>
</feature>
<evidence type="ECO:0000256" key="1">
    <source>
        <dbReference type="SAM" id="MobiDB-lite"/>
    </source>
</evidence>
<name>A0A7U3PZY5_EPIFF</name>
<gene>
    <name evidence="2" type="ORF">C2857_001767</name>
</gene>
<feature type="compositionally biased region" description="Basic and acidic residues" evidence="1">
    <location>
        <begin position="21"/>
        <end position="35"/>
    </location>
</feature>
<sequence length="394" mass="43910">MPRKASMMDIRGMDEPMSLEKAARKTERSHEENQERAYIAASRRADRSIEARVQSARMASEIHKKRTGKGFKITEEIVMKEEMYEEEEDDLPRSYRLLSASMQTSSPEMNSRLDAYLSNKMAMSQMLARTNDEWRENEINRLFAASFPNAVPAAQQLSQNMPNQSTYQQSLISEPYSPSGCSTAAFSPTSYSPPPFAQTTQMGMQQQHSPLLNSFTWQSRSKTPRRKSRPSISGVKSRRNSSKSSAGPARKKSVESPSTTTTRSTPFSSSAISPQTPDEPLFPSGSAFTTELPPEARMMLDGVGADDVLDRTLANQEDGNTSNWLDPSNFLDTMTLHRFDSMTGVEDGFVADLYGSGADDSMPSKCAMPNPQNSMDGGLDWRSFINDSMWTNDQ</sequence>
<evidence type="ECO:0000313" key="3">
    <source>
        <dbReference type="Proteomes" id="UP000594364"/>
    </source>
</evidence>
<accession>A0A7U3PZY5</accession>
<feature type="compositionally biased region" description="Low complexity" evidence="1">
    <location>
        <begin position="256"/>
        <end position="270"/>
    </location>
</feature>
<feature type="region of interest" description="Disordered" evidence="1">
    <location>
        <begin position="1"/>
        <end position="37"/>
    </location>
</feature>
<dbReference type="Proteomes" id="UP000594364">
    <property type="component" value="Chromosome 5"/>
</dbReference>